<evidence type="ECO:0000313" key="2">
    <source>
        <dbReference type="EMBL" id="GAA5497086.1"/>
    </source>
</evidence>
<comment type="caution">
    <text evidence="2">The sequence shown here is derived from an EMBL/GenBank/DDBJ whole genome shotgun (WGS) entry which is preliminary data.</text>
</comment>
<dbReference type="Pfam" id="PF12706">
    <property type="entry name" value="Lactamase_B_2"/>
    <property type="match status" value="1"/>
</dbReference>
<protein>
    <submittedName>
        <fullName evidence="2">Metallo-hydrolase YycJ</fullName>
    </submittedName>
</protein>
<dbReference type="SUPFAM" id="SSF56281">
    <property type="entry name" value="Metallo-hydrolase/oxidoreductase"/>
    <property type="match status" value="1"/>
</dbReference>
<organism evidence="2 3">
    <name type="scientific">Rubritalea halochordaticola</name>
    <dbReference type="NCBI Taxonomy" id="714537"/>
    <lineage>
        <taxon>Bacteria</taxon>
        <taxon>Pseudomonadati</taxon>
        <taxon>Verrucomicrobiota</taxon>
        <taxon>Verrucomicrobiia</taxon>
        <taxon>Verrucomicrobiales</taxon>
        <taxon>Rubritaleaceae</taxon>
        <taxon>Rubritalea</taxon>
    </lineage>
</organism>
<dbReference type="PANTHER" id="PTHR47619">
    <property type="entry name" value="METALLO-HYDROLASE YYCJ-RELATED"/>
    <property type="match status" value="1"/>
</dbReference>
<accession>A0ABP9V351</accession>
<reference evidence="2 3" key="1">
    <citation type="submission" date="2024-02" db="EMBL/GenBank/DDBJ databases">
        <title>Rubritalea halochordaticola NBRC 107102.</title>
        <authorList>
            <person name="Ichikawa N."/>
            <person name="Katano-Makiyama Y."/>
            <person name="Hidaka K."/>
        </authorList>
    </citation>
    <scope>NUCLEOTIDE SEQUENCE [LARGE SCALE GENOMIC DNA]</scope>
    <source>
        <strain evidence="2 3">NBRC 107102</strain>
    </source>
</reference>
<dbReference type="Proteomes" id="UP001424741">
    <property type="component" value="Unassembled WGS sequence"/>
</dbReference>
<proteinExistence type="predicted"/>
<dbReference type="EMBL" id="BAABRL010000012">
    <property type="protein sequence ID" value="GAA5497086.1"/>
    <property type="molecule type" value="Genomic_DNA"/>
</dbReference>
<keyword evidence="3" id="KW-1185">Reference proteome</keyword>
<dbReference type="Gene3D" id="3.60.15.10">
    <property type="entry name" value="Ribonuclease Z/Hydroxyacylglutathione hydrolase-like"/>
    <property type="match status" value="1"/>
</dbReference>
<dbReference type="SMART" id="SM00849">
    <property type="entry name" value="Lactamase_B"/>
    <property type="match status" value="1"/>
</dbReference>
<dbReference type="InterPro" id="IPR036866">
    <property type="entry name" value="RibonucZ/Hydroxyglut_hydro"/>
</dbReference>
<dbReference type="PANTHER" id="PTHR47619:SF1">
    <property type="entry name" value="EXODEOXYRIBONUCLEASE WALJ"/>
    <property type="match status" value="1"/>
</dbReference>
<feature type="domain" description="Metallo-beta-lactamase" evidence="1">
    <location>
        <begin position="16"/>
        <end position="193"/>
    </location>
</feature>
<dbReference type="InterPro" id="IPR001279">
    <property type="entry name" value="Metallo-B-lactamas"/>
</dbReference>
<evidence type="ECO:0000259" key="1">
    <source>
        <dbReference type="SMART" id="SM00849"/>
    </source>
</evidence>
<name>A0ABP9V351_9BACT</name>
<gene>
    <name evidence="2" type="primary">yycJ</name>
    <name evidence="2" type="ORF">Rhal01_03275</name>
</gene>
<dbReference type="InterPro" id="IPR052533">
    <property type="entry name" value="WalJ/YycJ-like"/>
</dbReference>
<evidence type="ECO:0000313" key="3">
    <source>
        <dbReference type="Proteomes" id="UP001424741"/>
    </source>
</evidence>
<sequence>MGRVRMRMAVLGSGSGGNATILESGNTRILIDAGLSAKQIVLRLEMLGVDPDSLTGLVLTHEHSDHARGVDVFLRKRRIPLFANAMTKEALEWNLKSDIEWKVFQTGQGFQLGGLHVHPFPIPHDAAEPVGFVVEQGGTRFGLVTDVGYITQAMRSHLKGSHAIFVESNYDEDMLEADTKRPWSTKQRIASRHGHLSNTQAGELLADVGCGLLQGVVLGHLSGDCNCPDLATKTVQDLLDHGGLDHVKVLCAQQDAPTEWLEFGTESKPGVALDGDLIQTELF</sequence>